<keyword evidence="1" id="KW-0812">Transmembrane</keyword>
<accession>A0AAN8Y1K8</accession>
<evidence type="ECO:0000256" key="1">
    <source>
        <dbReference type="SAM" id="Phobius"/>
    </source>
</evidence>
<sequence>MYSIASNPCDYDMGDYDCDDEAMCVRIMVIIGAMMIAMIESRMRTRDTILEENMRELLNTTLMVKIERKKALVEAPMMMREHVRGHMMAPLMKPEHVTLPTPKMDKVRYNTV</sequence>
<dbReference type="Proteomes" id="UP001371456">
    <property type="component" value="Unassembled WGS sequence"/>
</dbReference>
<gene>
    <name evidence="2" type="ORF">RDI58_026915</name>
</gene>
<name>A0AAN8Y1K8_SOLBU</name>
<keyword evidence="3" id="KW-1185">Reference proteome</keyword>
<evidence type="ECO:0000313" key="3">
    <source>
        <dbReference type="Proteomes" id="UP001371456"/>
    </source>
</evidence>
<organism evidence="2 3">
    <name type="scientific">Solanum bulbocastanum</name>
    <name type="common">Wild potato</name>
    <dbReference type="NCBI Taxonomy" id="147425"/>
    <lineage>
        <taxon>Eukaryota</taxon>
        <taxon>Viridiplantae</taxon>
        <taxon>Streptophyta</taxon>
        <taxon>Embryophyta</taxon>
        <taxon>Tracheophyta</taxon>
        <taxon>Spermatophyta</taxon>
        <taxon>Magnoliopsida</taxon>
        <taxon>eudicotyledons</taxon>
        <taxon>Gunneridae</taxon>
        <taxon>Pentapetalae</taxon>
        <taxon>asterids</taxon>
        <taxon>lamiids</taxon>
        <taxon>Solanales</taxon>
        <taxon>Solanaceae</taxon>
        <taxon>Solanoideae</taxon>
        <taxon>Solaneae</taxon>
        <taxon>Solanum</taxon>
    </lineage>
</organism>
<feature type="transmembrane region" description="Helical" evidence="1">
    <location>
        <begin position="20"/>
        <end position="39"/>
    </location>
</feature>
<keyword evidence="1" id="KW-0472">Membrane</keyword>
<dbReference type="AlphaFoldDB" id="A0AAN8Y1K8"/>
<reference evidence="2 3" key="1">
    <citation type="submission" date="2024-02" db="EMBL/GenBank/DDBJ databases">
        <title>de novo genome assembly of Solanum bulbocastanum strain 11H21.</title>
        <authorList>
            <person name="Hosaka A.J."/>
        </authorList>
    </citation>
    <scope>NUCLEOTIDE SEQUENCE [LARGE SCALE GENOMIC DNA]</scope>
    <source>
        <tissue evidence="2">Young leaves</tissue>
    </source>
</reference>
<keyword evidence="1" id="KW-1133">Transmembrane helix</keyword>
<evidence type="ECO:0000313" key="2">
    <source>
        <dbReference type="EMBL" id="KAK6775914.1"/>
    </source>
</evidence>
<dbReference type="EMBL" id="JBANQN010000011">
    <property type="protein sequence ID" value="KAK6775914.1"/>
    <property type="molecule type" value="Genomic_DNA"/>
</dbReference>
<proteinExistence type="predicted"/>
<protein>
    <submittedName>
        <fullName evidence="2">Uncharacterized protein</fullName>
    </submittedName>
</protein>
<comment type="caution">
    <text evidence="2">The sequence shown here is derived from an EMBL/GenBank/DDBJ whole genome shotgun (WGS) entry which is preliminary data.</text>
</comment>